<dbReference type="PANTHER" id="PTHR32308">
    <property type="entry name" value="LYASE BETA SUBUNIT, PUTATIVE (AFU_ORTHOLOGUE AFUA_4G13030)-RELATED"/>
    <property type="match status" value="1"/>
</dbReference>
<evidence type="ECO:0000259" key="7">
    <source>
        <dbReference type="Pfam" id="PF03328"/>
    </source>
</evidence>
<evidence type="ECO:0000313" key="8">
    <source>
        <dbReference type="EMBL" id="WOE75375.1"/>
    </source>
</evidence>
<comment type="similarity">
    <text evidence="2">Belongs to the HpcH/HpaI aldolase family.</text>
</comment>
<dbReference type="RefSeq" id="WP_317082221.1">
    <property type="nucleotide sequence ID" value="NZ_CP136594.1"/>
</dbReference>
<evidence type="ECO:0000256" key="3">
    <source>
        <dbReference type="ARBA" id="ARBA00022723"/>
    </source>
</evidence>
<keyword evidence="9" id="KW-1185">Reference proteome</keyword>
<protein>
    <submittedName>
        <fullName evidence="8">CoA ester lyase</fullName>
    </submittedName>
</protein>
<dbReference type="EMBL" id="CP136594">
    <property type="protein sequence ID" value="WOE75375.1"/>
    <property type="molecule type" value="Genomic_DNA"/>
</dbReference>
<evidence type="ECO:0000256" key="5">
    <source>
        <dbReference type="PIRSR" id="PIRSR015582-1"/>
    </source>
</evidence>
<comment type="cofactor">
    <cofactor evidence="1">
        <name>Mg(2+)</name>
        <dbReference type="ChEBI" id="CHEBI:18420"/>
    </cofactor>
</comment>
<keyword evidence="8" id="KW-0456">Lyase</keyword>
<organism evidence="8 9">
    <name type="scientific">Alterisphingorhabdus coralli</name>
    <dbReference type="NCBI Taxonomy" id="3071408"/>
    <lineage>
        <taxon>Bacteria</taxon>
        <taxon>Pseudomonadati</taxon>
        <taxon>Pseudomonadota</taxon>
        <taxon>Alphaproteobacteria</taxon>
        <taxon>Sphingomonadales</taxon>
        <taxon>Sphingomonadaceae</taxon>
        <taxon>Alterisphingorhabdus (ex Yan et al. 2024)</taxon>
    </lineage>
</organism>
<keyword evidence="4 6" id="KW-0460">Magnesium</keyword>
<dbReference type="InterPro" id="IPR015813">
    <property type="entry name" value="Pyrv/PenolPyrv_kinase-like_dom"/>
</dbReference>
<sequence>MQGFTNFLFAPGNRPDRIAKALETKADLVCIDLEDSVPATEKDAARDAALDSLGIVSKTRKAIRTNGLRTQSGLKDLLALAESRTVPELIFLPMVESPAEVEIAHAILGGKGCGLVPLIETVKGLRRGDAIAGSDGVTAMMFGGGDFSSQIGTKLEWEPLLAARSQFIMCGATAQLLLIDVPYIDLNNEAGLAEECQKAKALGFHAKAAIHPKQIETIAANMQPSAEEIAEAKAAIDAFEAGGGKAIAFNGRMLEAPVMSRYRQLLAAAK</sequence>
<dbReference type="PANTHER" id="PTHR32308:SF0">
    <property type="entry name" value="HPCH_HPAI ALDOLASE_CITRATE LYASE DOMAIN-CONTAINING PROTEIN"/>
    <property type="match status" value="1"/>
</dbReference>
<feature type="domain" description="HpcH/HpaI aldolase/citrate lyase" evidence="7">
    <location>
        <begin position="8"/>
        <end position="212"/>
    </location>
</feature>
<dbReference type="SUPFAM" id="SSF51621">
    <property type="entry name" value="Phosphoenolpyruvate/pyruvate domain"/>
    <property type="match status" value="1"/>
</dbReference>
<dbReference type="Proteomes" id="UP001302429">
    <property type="component" value="Chromosome"/>
</dbReference>
<dbReference type="GO" id="GO:0000287">
    <property type="term" value="F:magnesium ion binding"/>
    <property type="evidence" value="ECO:0007669"/>
    <property type="project" value="TreeGrafter"/>
</dbReference>
<name>A0AA97I1K0_9SPHN</name>
<dbReference type="GO" id="GO:0006107">
    <property type="term" value="P:oxaloacetate metabolic process"/>
    <property type="evidence" value="ECO:0007669"/>
    <property type="project" value="TreeGrafter"/>
</dbReference>
<accession>A0AA97I1K0</accession>
<dbReference type="AlphaFoldDB" id="A0AA97I1K0"/>
<proteinExistence type="inferred from homology"/>
<keyword evidence="3 6" id="KW-0479">Metal-binding</keyword>
<evidence type="ECO:0000256" key="2">
    <source>
        <dbReference type="ARBA" id="ARBA00005568"/>
    </source>
</evidence>
<dbReference type="GO" id="GO:0016829">
    <property type="term" value="F:lyase activity"/>
    <property type="evidence" value="ECO:0007669"/>
    <property type="project" value="UniProtKB-KW"/>
</dbReference>
<gene>
    <name evidence="8" type="ORF">RB602_01270</name>
</gene>
<evidence type="ECO:0000313" key="9">
    <source>
        <dbReference type="Proteomes" id="UP001302429"/>
    </source>
</evidence>
<dbReference type="InterPro" id="IPR005000">
    <property type="entry name" value="Aldolase/citrate-lyase_domain"/>
</dbReference>
<feature type="binding site" evidence="6">
    <location>
        <position position="120"/>
    </location>
    <ligand>
        <name>Mg(2+)</name>
        <dbReference type="ChEBI" id="CHEBI:18420"/>
    </ligand>
</feature>
<dbReference type="InterPro" id="IPR040442">
    <property type="entry name" value="Pyrv_kinase-like_dom_sf"/>
</dbReference>
<feature type="binding site" evidence="5">
    <location>
        <position position="64"/>
    </location>
    <ligand>
        <name>substrate</name>
    </ligand>
</feature>
<reference evidence="8 9" key="1">
    <citation type="submission" date="2023-10" db="EMBL/GenBank/DDBJ databases">
        <title>Complete genome sequence of a Sphingomonadaceae bacterium.</title>
        <authorList>
            <person name="Yan C."/>
        </authorList>
    </citation>
    <scope>NUCLEOTIDE SEQUENCE [LARGE SCALE GENOMIC DNA]</scope>
    <source>
        <strain evidence="8 9">SCSIO 66989</strain>
    </source>
</reference>
<dbReference type="Gene3D" id="3.20.20.60">
    <property type="entry name" value="Phosphoenolpyruvate-binding domains"/>
    <property type="match status" value="1"/>
</dbReference>
<dbReference type="InterPro" id="IPR011206">
    <property type="entry name" value="Citrate_lyase_beta/mcl1/mcl2"/>
</dbReference>
<feature type="binding site" evidence="6">
    <location>
        <position position="146"/>
    </location>
    <ligand>
        <name>Mg(2+)</name>
        <dbReference type="ChEBI" id="CHEBI:18420"/>
    </ligand>
</feature>
<dbReference type="PIRSF" id="PIRSF015582">
    <property type="entry name" value="Cit_lyase_B"/>
    <property type="match status" value="1"/>
</dbReference>
<dbReference type="KEGG" id="acoa:RB602_01270"/>
<evidence type="ECO:0000256" key="1">
    <source>
        <dbReference type="ARBA" id="ARBA00001946"/>
    </source>
</evidence>
<feature type="binding site" evidence="5">
    <location>
        <position position="120"/>
    </location>
    <ligand>
        <name>substrate</name>
    </ligand>
</feature>
<dbReference type="Pfam" id="PF03328">
    <property type="entry name" value="HpcH_HpaI"/>
    <property type="match status" value="1"/>
</dbReference>
<evidence type="ECO:0000256" key="4">
    <source>
        <dbReference type="ARBA" id="ARBA00022842"/>
    </source>
</evidence>
<evidence type="ECO:0000256" key="6">
    <source>
        <dbReference type="PIRSR" id="PIRSR015582-2"/>
    </source>
</evidence>